<sequence>MATDKPKQTPLLEAQNPRPLALLCIDVIAANFASRPTLRGIPARFVPKVTALLPLDLPLEVVSPIIDDEVYWRRRALGRWSNCQVGEHGSSWKRLFFETHLQDFLEAFDVAKQSNEELMQLLALSKDYIFSLRVRQLLSHLDLATFFQAVPTLSNLDLTYGALHVGMSYVRTLFGMKPQDVTSLAKALRVTETLTVMSLRANQLDDSAVRTLAAGLMTNSTVTVLDLSHNRLADRGVKALAKLLGASSVLVSLDLADNHVHADGGKYLGRALRVNSSLQSLNLRLNRLGDEGCRLLLDGCKENASLARLNLSCNAAEAEVAQALLALLPCNAALTDLDLSANALDEAGVRLIRAALESNSTLLKIDLRLNRAEPDTVGAIEELAKRNQLAHQRTLRRAQDGSRAHSAAAAS</sequence>
<organism evidence="5 6">
    <name type="scientific">Diacronema lutheri</name>
    <name type="common">Unicellular marine alga</name>
    <name type="synonym">Monochrysis lutheri</name>
    <dbReference type="NCBI Taxonomy" id="2081491"/>
    <lineage>
        <taxon>Eukaryota</taxon>
        <taxon>Haptista</taxon>
        <taxon>Haptophyta</taxon>
        <taxon>Pavlovophyceae</taxon>
        <taxon>Pavlovales</taxon>
        <taxon>Pavlovaceae</taxon>
        <taxon>Diacronema</taxon>
    </lineage>
</organism>
<dbReference type="OMA" id="PVCHVAR"/>
<evidence type="ECO:0000256" key="2">
    <source>
        <dbReference type="ARBA" id="ARBA00022490"/>
    </source>
</evidence>
<dbReference type="GO" id="GO:0005856">
    <property type="term" value="C:cytoskeleton"/>
    <property type="evidence" value="ECO:0007669"/>
    <property type="project" value="UniProtKB-SubCell"/>
</dbReference>
<name>A0A8J5XIC2_DIALT</name>
<dbReference type="PANTHER" id="PTHR24107">
    <property type="entry name" value="YNEIN REGULATORY COMPLEX SUBUNIT 5"/>
    <property type="match status" value="1"/>
</dbReference>
<dbReference type="SUPFAM" id="SSF52047">
    <property type="entry name" value="RNI-like"/>
    <property type="match status" value="1"/>
</dbReference>
<dbReference type="AlphaFoldDB" id="A0A8J5XIC2"/>
<evidence type="ECO:0000256" key="1">
    <source>
        <dbReference type="ARBA" id="ARBA00004245"/>
    </source>
</evidence>
<evidence type="ECO:0000313" key="6">
    <source>
        <dbReference type="Proteomes" id="UP000751190"/>
    </source>
</evidence>
<dbReference type="Pfam" id="PF13516">
    <property type="entry name" value="LRR_6"/>
    <property type="match status" value="3"/>
</dbReference>
<evidence type="ECO:0000313" key="5">
    <source>
        <dbReference type="EMBL" id="KAG8459430.1"/>
    </source>
</evidence>
<dbReference type="SMART" id="SM00368">
    <property type="entry name" value="LRR_RI"/>
    <property type="match status" value="6"/>
</dbReference>
<dbReference type="EMBL" id="JAGTXO010000041">
    <property type="protein sequence ID" value="KAG8459430.1"/>
    <property type="molecule type" value="Genomic_DNA"/>
</dbReference>
<dbReference type="PANTHER" id="PTHR24107:SF20">
    <property type="entry name" value="DYNEIN REGULATORY COMPLEX SUBUNIT 5"/>
    <property type="match status" value="1"/>
</dbReference>
<keyword evidence="2" id="KW-0963">Cytoplasm</keyword>
<comment type="caution">
    <text evidence="5">The sequence shown here is derived from an EMBL/GenBank/DDBJ whole genome shotgun (WGS) entry which is preliminary data.</text>
</comment>
<reference evidence="5" key="1">
    <citation type="submission" date="2021-05" db="EMBL/GenBank/DDBJ databases">
        <title>The genome of the haptophyte Pavlova lutheri (Diacronema luteri, Pavlovales) - a model for lipid biosynthesis in eukaryotic algae.</title>
        <authorList>
            <person name="Hulatt C.J."/>
            <person name="Posewitz M.C."/>
        </authorList>
    </citation>
    <scope>NUCLEOTIDE SEQUENCE</scope>
    <source>
        <strain evidence="5">NIVA-4/92</strain>
    </source>
</reference>
<dbReference type="InterPro" id="IPR001611">
    <property type="entry name" value="Leu-rich_rpt"/>
</dbReference>
<dbReference type="InterPro" id="IPR032675">
    <property type="entry name" value="LRR_dom_sf"/>
</dbReference>
<dbReference type="OrthoDB" id="341587at2759"/>
<keyword evidence="6" id="KW-1185">Reference proteome</keyword>
<accession>A0A8J5XIC2</accession>
<protein>
    <submittedName>
        <fullName evidence="5">Uncharacterized protein</fullName>
    </submittedName>
</protein>
<dbReference type="Proteomes" id="UP000751190">
    <property type="component" value="Unassembled WGS sequence"/>
</dbReference>
<gene>
    <name evidence="5" type="ORF">KFE25_013066</name>
</gene>
<keyword evidence="3" id="KW-0206">Cytoskeleton</keyword>
<dbReference type="InterPro" id="IPR052410">
    <property type="entry name" value="DRC5"/>
</dbReference>
<proteinExistence type="predicted"/>
<dbReference type="Gene3D" id="3.80.10.10">
    <property type="entry name" value="Ribonuclease Inhibitor"/>
    <property type="match status" value="2"/>
</dbReference>
<evidence type="ECO:0000256" key="4">
    <source>
        <dbReference type="SAM" id="MobiDB-lite"/>
    </source>
</evidence>
<feature type="region of interest" description="Disordered" evidence="4">
    <location>
        <begin position="391"/>
        <end position="411"/>
    </location>
</feature>
<evidence type="ECO:0000256" key="3">
    <source>
        <dbReference type="ARBA" id="ARBA00023212"/>
    </source>
</evidence>
<comment type="subcellular location">
    <subcellularLocation>
        <location evidence="1">Cytoplasm</location>
        <location evidence="1">Cytoskeleton</location>
    </subcellularLocation>
</comment>